<feature type="signal peptide" evidence="1">
    <location>
        <begin position="1"/>
        <end position="29"/>
    </location>
</feature>
<feature type="chain" id="PRO_5042176261" description="F-box domain-containing protein" evidence="1">
    <location>
        <begin position="30"/>
        <end position="517"/>
    </location>
</feature>
<protein>
    <recommendedName>
        <fullName evidence="4">F-box domain-containing protein</fullName>
    </recommendedName>
</protein>
<dbReference type="EMBL" id="JARKIB010000008">
    <property type="protein sequence ID" value="KAJ7777365.1"/>
    <property type="molecule type" value="Genomic_DNA"/>
</dbReference>
<dbReference type="Gene3D" id="3.80.10.10">
    <property type="entry name" value="Ribonuclease Inhibitor"/>
    <property type="match status" value="1"/>
</dbReference>
<evidence type="ECO:0000256" key="1">
    <source>
        <dbReference type="SAM" id="SignalP"/>
    </source>
</evidence>
<organism evidence="2 3">
    <name type="scientific">Mycena metata</name>
    <dbReference type="NCBI Taxonomy" id="1033252"/>
    <lineage>
        <taxon>Eukaryota</taxon>
        <taxon>Fungi</taxon>
        <taxon>Dikarya</taxon>
        <taxon>Basidiomycota</taxon>
        <taxon>Agaricomycotina</taxon>
        <taxon>Agaricomycetes</taxon>
        <taxon>Agaricomycetidae</taxon>
        <taxon>Agaricales</taxon>
        <taxon>Marasmiineae</taxon>
        <taxon>Mycenaceae</taxon>
        <taxon>Mycena</taxon>
    </lineage>
</organism>
<name>A0AAD7K3A8_9AGAR</name>
<reference evidence="2" key="1">
    <citation type="submission" date="2023-03" db="EMBL/GenBank/DDBJ databases">
        <title>Massive genome expansion in bonnet fungi (Mycena s.s.) driven by repeated elements and novel gene families across ecological guilds.</title>
        <authorList>
            <consortium name="Lawrence Berkeley National Laboratory"/>
            <person name="Harder C.B."/>
            <person name="Miyauchi S."/>
            <person name="Viragh M."/>
            <person name="Kuo A."/>
            <person name="Thoen E."/>
            <person name="Andreopoulos B."/>
            <person name="Lu D."/>
            <person name="Skrede I."/>
            <person name="Drula E."/>
            <person name="Henrissat B."/>
            <person name="Morin E."/>
            <person name="Kohler A."/>
            <person name="Barry K."/>
            <person name="LaButti K."/>
            <person name="Morin E."/>
            <person name="Salamov A."/>
            <person name="Lipzen A."/>
            <person name="Mereny Z."/>
            <person name="Hegedus B."/>
            <person name="Baldrian P."/>
            <person name="Stursova M."/>
            <person name="Weitz H."/>
            <person name="Taylor A."/>
            <person name="Grigoriev I.V."/>
            <person name="Nagy L.G."/>
            <person name="Martin F."/>
            <person name="Kauserud H."/>
        </authorList>
    </citation>
    <scope>NUCLEOTIDE SEQUENCE</scope>
    <source>
        <strain evidence="2">CBHHK182m</strain>
    </source>
</reference>
<keyword evidence="3" id="KW-1185">Reference proteome</keyword>
<gene>
    <name evidence="2" type="ORF">B0H16DRAFT_1505243</name>
</gene>
<dbReference type="InterPro" id="IPR032675">
    <property type="entry name" value="LRR_dom_sf"/>
</dbReference>
<evidence type="ECO:0000313" key="2">
    <source>
        <dbReference type="EMBL" id="KAJ7777365.1"/>
    </source>
</evidence>
<dbReference type="AlphaFoldDB" id="A0AAD7K3A8"/>
<dbReference type="SUPFAM" id="SSF52047">
    <property type="entry name" value="RNI-like"/>
    <property type="match status" value="1"/>
</dbReference>
<dbReference type="Proteomes" id="UP001215598">
    <property type="component" value="Unassembled WGS sequence"/>
</dbReference>
<evidence type="ECO:0008006" key="4">
    <source>
        <dbReference type="Google" id="ProtNLM"/>
    </source>
</evidence>
<accession>A0AAD7K3A8</accession>
<proteinExistence type="predicted"/>
<evidence type="ECO:0000313" key="3">
    <source>
        <dbReference type="Proteomes" id="UP001215598"/>
    </source>
</evidence>
<comment type="caution">
    <text evidence="2">The sequence shown here is derived from an EMBL/GenBank/DDBJ whole genome shotgun (WGS) entry which is preliminary data.</text>
</comment>
<keyword evidence="1" id="KW-0732">Signal</keyword>
<sequence>MVFSPILSSQLVWLPAELLLIIVDFLCETRVTGPSKGRRRPKTISSSTSTLHVRSLSVVCRRLRQLCLGRLFSRMRISHFKQLHLFMAKCTVDVGFASLTRELDLAHVISQDGEDAQLVARYGCDILPALLPCLQSLEWLDLDETQIDANLLAIVNSHPTLVTLGIYDEHLYALRRLSSSTSLSLSKIRVYETRLDCVYTRDCLELDTLMRRGPRIPSLSVQEGGNSQHGTLSLPGLEKLDVQIASQHAASISWLPAFAGRHTSLHLIKFSALKLSALNWTWSRTPDVKFPLQFIREVERESLASAVHLKAFSISRTKSASSLDDWCVVALELKIIKAAGISGLRIASSIVPHISSLILGIFRFAKPIHADNVVSSLSLFPCLRQLELHSLHRHLLYEGHAPWILPSPDTSPVGNISGCINAHSAILWIVACVARTTRLEFFHFTDEGFDLEVSEHEKRFSHPWSVKATYEIQRNNDLEFHGVPKLHVANRYRRSAVAASRPIIYGQELRPLISPVA</sequence>